<dbReference type="AlphaFoldDB" id="A0A1B6HHM4"/>
<proteinExistence type="predicted"/>
<feature type="region of interest" description="Disordered" evidence="1">
    <location>
        <begin position="1"/>
        <end position="82"/>
    </location>
</feature>
<organism evidence="2">
    <name type="scientific">Homalodisca liturata</name>
    <dbReference type="NCBI Taxonomy" id="320908"/>
    <lineage>
        <taxon>Eukaryota</taxon>
        <taxon>Metazoa</taxon>
        <taxon>Ecdysozoa</taxon>
        <taxon>Arthropoda</taxon>
        <taxon>Hexapoda</taxon>
        <taxon>Insecta</taxon>
        <taxon>Pterygota</taxon>
        <taxon>Neoptera</taxon>
        <taxon>Paraneoptera</taxon>
        <taxon>Hemiptera</taxon>
        <taxon>Auchenorrhyncha</taxon>
        <taxon>Membracoidea</taxon>
        <taxon>Cicadellidae</taxon>
        <taxon>Cicadellinae</taxon>
        <taxon>Proconiini</taxon>
        <taxon>Homalodisca</taxon>
    </lineage>
</organism>
<feature type="non-terminal residue" evidence="2">
    <location>
        <position position="1"/>
    </location>
</feature>
<accession>A0A1B6HHM4</accession>
<gene>
    <name evidence="2" type="ORF">g.51684</name>
</gene>
<protein>
    <submittedName>
        <fullName evidence="2">Uncharacterized protein</fullName>
    </submittedName>
</protein>
<dbReference type="EMBL" id="GECU01033510">
    <property type="protein sequence ID" value="JAS74196.1"/>
    <property type="molecule type" value="Transcribed_RNA"/>
</dbReference>
<feature type="compositionally biased region" description="Acidic residues" evidence="1">
    <location>
        <begin position="30"/>
        <end position="44"/>
    </location>
</feature>
<evidence type="ECO:0000313" key="2">
    <source>
        <dbReference type="EMBL" id="JAS74196.1"/>
    </source>
</evidence>
<sequence>NRIKPCLGRASVPPQQAEYLSDPRPRDEDDRLDDDDDEEEEEINGDPPPDIDDVKVQAGAPRDPAAVAGPSDELQRPKRNKRVPARWGDFVRLLNLSLVDKR</sequence>
<evidence type="ECO:0000256" key="1">
    <source>
        <dbReference type="SAM" id="MobiDB-lite"/>
    </source>
</evidence>
<reference evidence="2" key="1">
    <citation type="submission" date="2015-11" db="EMBL/GenBank/DDBJ databases">
        <title>De novo transcriptome assembly of four potential Pierce s Disease insect vectors from Arizona vineyards.</title>
        <authorList>
            <person name="Tassone E.E."/>
        </authorList>
    </citation>
    <scope>NUCLEOTIDE SEQUENCE</scope>
</reference>
<name>A0A1B6HHM4_9HEMI</name>